<organism evidence="2 3">
    <name type="scientific">Hydnomerulius pinastri MD-312</name>
    <dbReference type="NCBI Taxonomy" id="994086"/>
    <lineage>
        <taxon>Eukaryota</taxon>
        <taxon>Fungi</taxon>
        <taxon>Dikarya</taxon>
        <taxon>Basidiomycota</taxon>
        <taxon>Agaricomycotina</taxon>
        <taxon>Agaricomycetes</taxon>
        <taxon>Agaricomycetidae</taxon>
        <taxon>Boletales</taxon>
        <taxon>Boletales incertae sedis</taxon>
        <taxon>Leucogyrophana</taxon>
    </lineage>
</organism>
<evidence type="ECO:0000256" key="1">
    <source>
        <dbReference type="SAM" id="MobiDB-lite"/>
    </source>
</evidence>
<dbReference type="OrthoDB" id="2418900at2759"/>
<evidence type="ECO:0000313" key="2">
    <source>
        <dbReference type="EMBL" id="KIJ60181.1"/>
    </source>
</evidence>
<dbReference type="EMBL" id="KN839875">
    <property type="protein sequence ID" value="KIJ60181.1"/>
    <property type="molecule type" value="Genomic_DNA"/>
</dbReference>
<dbReference type="Pfam" id="PF18759">
    <property type="entry name" value="Plavaka"/>
    <property type="match status" value="1"/>
</dbReference>
<dbReference type="InterPro" id="IPR041078">
    <property type="entry name" value="Plavaka"/>
</dbReference>
<dbReference type="HOGENOM" id="CLU_790022_0_0_1"/>
<accession>A0A0C9WA03</accession>
<feature type="compositionally biased region" description="Acidic residues" evidence="1">
    <location>
        <begin position="16"/>
        <end position="46"/>
    </location>
</feature>
<reference evidence="2 3" key="1">
    <citation type="submission" date="2014-04" db="EMBL/GenBank/DDBJ databases">
        <title>Evolutionary Origins and Diversification of the Mycorrhizal Mutualists.</title>
        <authorList>
            <consortium name="DOE Joint Genome Institute"/>
            <consortium name="Mycorrhizal Genomics Consortium"/>
            <person name="Kohler A."/>
            <person name="Kuo A."/>
            <person name="Nagy L.G."/>
            <person name="Floudas D."/>
            <person name="Copeland A."/>
            <person name="Barry K.W."/>
            <person name="Cichocki N."/>
            <person name="Veneault-Fourrey C."/>
            <person name="LaButti K."/>
            <person name="Lindquist E.A."/>
            <person name="Lipzen A."/>
            <person name="Lundell T."/>
            <person name="Morin E."/>
            <person name="Murat C."/>
            <person name="Riley R."/>
            <person name="Ohm R."/>
            <person name="Sun H."/>
            <person name="Tunlid A."/>
            <person name="Henrissat B."/>
            <person name="Grigoriev I.V."/>
            <person name="Hibbett D.S."/>
            <person name="Martin F."/>
        </authorList>
    </citation>
    <scope>NUCLEOTIDE SEQUENCE [LARGE SCALE GENOMIC DNA]</scope>
    <source>
        <strain evidence="2 3">MD-312</strain>
    </source>
</reference>
<keyword evidence="3" id="KW-1185">Reference proteome</keyword>
<gene>
    <name evidence="2" type="ORF">HYDPIDRAFT_32447</name>
</gene>
<proteinExistence type="predicted"/>
<evidence type="ECO:0000313" key="3">
    <source>
        <dbReference type="Proteomes" id="UP000053820"/>
    </source>
</evidence>
<feature type="region of interest" description="Disordered" evidence="1">
    <location>
        <begin position="1"/>
        <end position="104"/>
    </location>
</feature>
<protein>
    <submittedName>
        <fullName evidence="2">Uncharacterized protein</fullName>
    </submittedName>
</protein>
<sequence length="351" mass="39884">MGGTGLRGWRRIKPGDEEEQDEEEQDEEEQDEEEQDEEEQDEELEAEGERADLEGGWEPPVPDPYEDEDGETANNLVEDESEVSDGATNQDVRRNAEAPLQKGPYIARFPVPSAGQPIANTQADGALSQYEHYLKAFEMDVANVVAPFTSDLDWKFARWAKLCGPGSTAVSDLLAIDGVPERLGLSYKNSRELNKIIDAKMPALRPRFCRKEIVAAGEAFDFYMRNIEECAQALFGDPEFAKDLVFLPERHYADEDQTQRLYHDLHTGKWWWQTQKSLEERTPGATIIPILLSSDKTQVTLFRNKAAYPIYMTIGNIPKEIHRKPSRRAQILVGYLPTTKLEHITNKSARR</sequence>
<dbReference type="Proteomes" id="UP000053820">
    <property type="component" value="Unassembled WGS sequence"/>
</dbReference>
<dbReference type="AlphaFoldDB" id="A0A0C9WA03"/>
<name>A0A0C9WA03_9AGAM</name>
<feature type="compositionally biased region" description="Acidic residues" evidence="1">
    <location>
        <begin position="64"/>
        <end position="83"/>
    </location>
</feature>